<gene>
    <name evidence="2" type="ORF">BT63DRAFT_457436</name>
</gene>
<organism evidence="2 3">
    <name type="scientific">Microthyrium microscopicum</name>
    <dbReference type="NCBI Taxonomy" id="703497"/>
    <lineage>
        <taxon>Eukaryota</taxon>
        <taxon>Fungi</taxon>
        <taxon>Dikarya</taxon>
        <taxon>Ascomycota</taxon>
        <taxon>Pezizomycotina</taxon>
        <taxon>Dothideomycetes</taxon>
        <taxon>Dothideomycetes incertae sedis</taxon>
        <taxon>Microthyriales</taxon>
        <taxon>Microthyriaceae</taxon>
        <taxon>Microthyrium</taxon>
    </lineage>
</organism>
<keyword evidence="3" id="KW-1185">Reference proteome</keyword>
<evidence type="ECO:0000256" key="1">
    <source>
        <dbReference type="SAM" id="MobiDB-lite"/>
    </source>
</evidence>
<feature type="region of interest" description="Disordered" evidence="1">
    <location>
        <begin position="58"/>
        <end position="89"/>
    </location>
</feature>
<proteinExistence type="predicted"/>
<reference evidence="2" key="1">
    <citation type="journal article" date="2020" name="Stud. Mycol.">
        <title>101 Dothideomycetes genomes: a test case for predicting lifestyles and emergence of pathogens.</title>
        <authorList>
            <person name="Haridas S."/>
            <person name="Albert R."/>
            <person name="Binder M."/>
            <person name="Bloem J."/>
            <person name="Labutti K."/>
            <person name="Salamov A."/>
            <person name="Andreopoulos B."/>
            <person name="Baker S."/>
            <person name="Barry K."/>
            <person name="Bills G."/>
            <person name="Bluhm B."/>
            <person name="Cannon C."/>
            <person name="Castanera R."/>
            <person name="Culley D."/>
            <person name="Daum C."/>
            <person name="Ezra D."/>
            <person name="Gonzalez J."/>
            <person name="Henrissat B."/>
            <person name="Kuo A."/>
            <person name="Liang C."/>
            <person name="Lipzen A."/>
            <person name="Lutzoni F."/>
            <person name="Magnuson J."/>
            <person name="Mondo S."/>
            <person name="Nolan M."/>
            <person name="Ohm R."/>
            <person name="Pangilinan J."/>
            <person name="Park H.-J."/>
            <person name="Ramirez L."/>
            <person name="Alfaro M."/>
            <person name="Sun H."/>
            <person name="Tritt A."/>
            <person name="Yoshinaga Y."/>
            <person name="Zwiers L.-H."/>
            <person name="Turgeon B."/>
            <person name="Goodwin S."/>
            <person name="Spatafora J."/>
            <person name="Crous P."/>
            <person name="Grigoriev I."/>
        </authorList>
    </citation>
    <scope>NUCLEOTIDE SEQUENCE</scope>
    <source>
        <strain evidence="2">CBS 115976</strain>
    </source>
</reference>
<dbReference type="AlphaFoldDB" id="A0A6A6U4B3"/>
<name>A0A6A6U4B3_9PEZI</name>
<accession>A0A6A6U4B3</accession>
<evidence type="ECO:0000313" key="2">
    <source>
        <dbReference type="EMBL" id="KAF2666486.1"/>
    </source>
</evidence>
<evidence type="ECO:0000313" key="3">
    <source>
        <dbReference type="Proteomes" id="UP000799302"/>
    </source>
</evidence>
<sequence>MPSYVSSLFADSSILRIASCWRGHSGTQMARLDIFGLLKRISDTNHYVSTWITPNTAVQTAPKKSQRCSRRPEEPQTPHRDSKFISDSKTRQLKPHISTYLLGIIVLNQSKVIPSHIMRT</sequence>
<protein>
    <submittedName>
        <fullName evidence="2">Uncharacterized protein</fullName>
    </submittedName>
</protein>
<feature type="compositionally biased region" description="Basic and acidic residues" evidence="1">
    <location>
        <begin position="70"/>
        <end position="89"/>
    </location>
</feature>
<dbReference type="Proteomes" id="UP000799302">
    <property type="component" value="Unassembled WGS sequence"/>
</dbReference>
<dbReference type="EMBL" id="MU004238">
    <property type="protein sequence ID" value="KAF2666486.1"/>
    <property type="molecule type" value="Genomic_DNA"/>
</dbReference>